<feature type="domain" description="Multidrug resistance protein MdtA-like C-terminal permuted SH3" evidence="8">
    <location>
        <begin position="344"/>
        <end position="404"/>
    </location>
</feature>
<evidence type="ECO:0000256" key="1">
    <source>
        <dbReference type="ARBA" id="ARBA00004196"/>
    </source>
</evidence>
<dbReference type="Pfam" id="PF25944">
    <property type="entry name" value="Beta-barrel_RND"/>
    <property type="match status" value="1"/>
</dbReference>
<keyword evidence="10" id="KW-1185">Reference proteome</keyword>
<dbReference type="Gene3D" id="1.10.287.470">
    <property type="entry name" value="Helix hairpin bin"/>
    <property type="match status" value="2"/>
</dbReference>
<comment type="subcellular location">
    <subcellularLocation>
        <location evidence="1">Cell envelope</location>
    </subcellularLocation>
</comment>
<feature type="domain" description="Multidrug resistance protein MdtA-like barrel-sandwich hybrid" evidence="6">
    <location>
        <begin position="59"/>
        <end position="242"/>
    </location>
</feature>
<comment type="similarity">
    <text evidence="2">Belongs to the membrane fusion protein (MFP) (TC 8.A.1) family.</text>
</comment>
<evidence type="ECO:0000256" key="4">
    <source>
        <dbReference type="SAM" id="MobiDB-lite"/>
    </source>
</evidence>
<proteinExistence type="inferred from homology"/>
<organism evidence="9 10">
    <name type="scientific">Gimesia algae</name>
    <dbReference type="NCBI Taxonomy" id="2527971"/>
    <lineage>
        <taxon>Bacteria</taxon>
        <taxon>Pseudomonadati</taxon>
        <taxon>Planctomycetota</taxon>
        <taxon>Planctomycetia</taxon>
        <taxon>Planctomycetales</taxon>
        <taxon>Planctomycetaceae</taxon>
        <taxon>Gimesia</taxon>
    </lineage>
</organism>
<dbReference type="Proteomes" id="UP000316855">
    <property type="component" value="Chromosome"/>
</dbReference>
<dbReference type="KEGG" id="gax:Pan161_20570"/>
<dbReference type="SUPFAM" id="SSF111369">
    <property type="entry name" value="HlyD-like secretion proteins"/>
    <property type="match status" value="2"/>
</dbReference>
<feature type="domain" description="Multidrug resistance protein MdtA-like beta-barrel" evidence="7">
    <location>
        <begin position="282"/>
        <end position="336"/>
    </location>
</feature>
<dbReference type="OrthoDB" id="9816569at2"/>
<dbReference type="PANTHER" id="PTHR30158">
    <property type="entry name" value="ACRA/E-RELATED COMPONENT OF DRUG EFFLUX TRANSPORTER"/>
    <property type="match status" value="1"/>
</dbReference>
<feature type="coiled-coil region" evidence="3">
    <location>
        <begin position="179"/>
        <end position="206"/>
    </location>
</feature>
<reference evidence="9 10" key="1">
    <citation type="submission" date="2019-02" db="EMBL/GenBank/DDBJ databases">
        <title>Deep-cultivation of Planctomycetes and their phenomic and genomic characterization uncovers novel biology.</title>
        <authorList>
            <person name="Wiegand S."/>
            <person name="Jogler M."/>
            <person name="Boedeker C."/>
            <person name="Pinto D."/>
            <person name="Vollmers J."/>
            <person name="Rivas-Marin E."/>
            <person name="Kohn T."/>
            <person name="Peeters S.H."/>
            <person name="Heuer A."/>
            <person name="Rast P."/>
            <person name="Oberbeckmann S."/>
            <person name="Bunk B."/>
            <person name="Jeske O."/>
            <person name="Meyerdierks A."/>
            <person name="Storesund J.E."/>
            <person name="Kallscheuer N."/>
            <person name="Luecker S."/>
            <person name="Lage O.M."/>
            <person name="Pohl T."/>
            <person name="Merkel B.J."/>
            <person name="Hornburger P."/>
            <person name="Mueller R.-W."/>
            <person name="Bruemmer F."/>
            <person name="Labrenz M."/>
            <person name="Spormann A.M."/>
            <person name="Op den Camp H."/>
            <person name="Overmann J."/>
            <person name="Amann R."/>
            <person name="Jetten M.S.M."/>
            <person name="Mascher T."/>
            <person name="Medema M.H."/>
            <person name="Devos D.P."/>
            <person name="Kaster A.-K."/>
            <person name="Ovreas L."/>
            <person name="Rohde M."/>
            <person name="Galperin M.Y."/>
            <person name="Jogler C."/>
        </authorList>
    </citation>
    <scope>NUCLEOTIDE SEQUENCE [LARGE SCALE GENOMIC DNA]</scope>
    <source>
        <strain evidence="9 10">Pan161</strain>
    </source>
</reference>
<sequence precursor="true">MSRLTLIIFLIQPLVLMACNQNTAPLAAPPPAKVTTARPLVLPVIEWDEYTGRLAAIDAVEVRARVSGYLQSTHFEEGQLIKKGDLLAIIDPRPFVAELNASQARIEEAHAKLAESKSLLKQSQAERADAAAQLTLADQRVSRVQQLARKNATTQDDVDVSKSEKSQAEASLAAADAMIESSNARIKTSEAAIETAKANLEAAQLNIQYTQIRAPISGRISRRYVTEGNLISGGSEQSTLLTNIVSVNPIHCYFDADEQAFLKYGRLSREGTRKSSRDVKNPVYMRLIDEQGFPHIGHMDFVDNRIDPNTGTMRGRAIFANNDDTLTPGLFAEVRLPGSGRHDSVLIPDSAIGSDQSEKYVYLVDSEKQIKRQAVKLGPIVKGLRVIRSGLDGSEVLVTHGLQRVFPGVTVDPTLETLKATSGSGLPDDYEPVPPEKWLTRRSAPAPPGISSNIHQTGAQTSARSNGGQ</sequence>
<dbReference type="InterPro" id="IPR006143">
    <property type="entry name" value="RND_pump_MFP"/>
</dbReference>
<dbReference type="InterPro" id="IPR058626">
    <property type="entry name" value="MdtA-like_b-barrel"/>
</dbReference>
<protein>
    <submittedName>
        <fullName evidence="9">Efflux pump periplasmic linker BepF</fullName>
    </submittedName>
</protein>
<dbReference type="Pfam" id="PF25967">
    <property type="entry name" value="RND-MFP_C"/>
    <property type="match status" value="1"/>
</dbReference>
<feature type="chain" id="PRO_5021890591" evidence="5">
    <location>
        <begin position="19"/>
        <end position="469"/>
    </location>
</feature>
<gene>
    <name evidence="9" type="primary">bepF_2</name>
    <name evidence="9" type="ORF">Pan161_20570</name>
</gene>
<dbReference type="GO" id="GO:0005886">
    <property type="term" value="C:plasma membrane"/>
    <property type="evidence" value="ECO:0007669"/>
    <property type="project" value="TreeGrafter"/>
</dbReference>
<dbReference type="GO" id="GO:0022857">
    <property type="term" value="F:transmembrane transporter activity"/>
    <property type="evidence" value="ECO:0007669"/>
    <property type="project" value="InterPro"/>
</dbReference>
<dbReference type="PROSITE" id="PS51257">
    <property type="entry name" value="PROKAR_LIPOPROTEIN"/>
    <property type="match status" value="1"/>
</dbReference>
<feature type="signal peptide" evidence="5">
    <location>
        <begin position="1"/>
        <end position="18"/>
    </location>
</feature>
<keyword evidence="5" id="KW-0732">Signal</keyword>
<evidence type="ECO:0000313" key="10">
    <source>
        <dbReference type="Proteomes" id="UP000316855"/>
    </source>
</evidence>
<evidence type="ECO:0000259" key="6">
    <source>
        <dbReference type="Pfam" id="PF25917"/>
    </source>
</evidence>
<dbReference type="GO" id="GO:0046677">
    <property type="term" value="P:response to antibiotic"/>
    <property type="evidence" value="ECO:0007669"/>
    <property type="project" value="TreeGrafter"/>
</dbReference>
<evidence type="ECO:0000259" key="7">
    <source>
        <dbReference type="Pfam" id="PF25944"/>
    </source>
</evidence>
<feature type="coiled-coil region" evidence="3">
    <location>
        <begin position="99"/>
        <end position="133"/>
    </location>
</feature>
<dbReference type="NCBIfam" id="TIGR01730">
    <property type="entry name" value="RND_mfp"/>
    <property type="match status" value="1"/>
</dbReference>
<name>A0A517VBN8_9PLAN</name>
<dbReference type="InterPro" id="IPR058625">
    <property type="entry name" value="MdtA-like_BSH"/>
</dbReference>
<dbReference type="Gene3D" id="2.40.420.20">
    <property type="match status" value="1"/>
</dbReference>
<evidence type="ECO:0000256" key="3">
    <source>
        <dbReference type="SAM" id="Coils"/>
    </source>
</evidence>
<evidence type="ECO:0000259" key="8">
    <source>
        <dbReference type="Pfam" id="PF25967"/>
    </source>
</evidence>
<dbReference type="RefSeq" id="WP_145226327.1">
    <property type="nucleotide sequence ID" value="NZ_CP036343.1"/>
</dbReference>
<evidence type="ECO:0000256" key="5">
    <source>
        <dbReference type="SAM" id="SignalP"/>
    </source>
</evidence>
<dbReference type="EMBL" id="CP036343">
    <property type="protein sequence ID" value="QDT90406.1"/>
    <property type="molecule type" value="Genomic_DNA"/>
</dbReference>
<evidence type="ECO:0000313" key="9">
    <source>
        <dbReference type="EMBL" id="QDT90406.1"/>
    </source>
</evidence>
<evidence type="ECO:0000256" key="2">
    <source>
        <dbReference type="ARBA" id="ARBA00009477"/>
    </source>
</evidence>
<keyword evidence="3" id="KW-0175">Coiled coil</keyword>
<dbReference type="InterPro" id="IPR058627">
    <property type="entry name" value="MdtA-like_C"/>
</dbReference>
<feature type="region of interest" description="Disordered" evidence="4">
    <location>
        <begin position="420"/>
        <end position="469"/>
    </location>
</feature>
<dbReference type="AlphaFoldDB" id="A0A517VBN8"/>
<dbReference type="Gene3D" id="2.40.50.100">
    <property type="match status" value="2"/>
</dbReference>
<dbReference type="PANTHER" id="PTHR30158:SF10">
    <property type="entry name" value="CATION EFFLUX PUMP"/>
    <property type="match status" value="1"/>
</dbReference>
<accession>A0A517VBN8</accession>
<dbReference type="Pfam" id="PF25917">
    <property type="entry name" value="BSH_RND"/>
    <property type="match status" value="1"/>
</dbReference>
<dbReference type="Gene3D" id="2.40.30.170">
    <property type="match status" value="1"/>
</dbReference>
<feature type="compositionally biased region" description="Polar residues" evidence="4">
    <location>
        <begin position="450"/>
        <end position="469"/>
    </location>
</feature>